<gene>
    <name evidence="2" type="ORF">DHM44_01575</name>
</gene>
<dbReference type="InterPro" id="IPR014721">
    <property type="entry name" value="Ribsml_uS5_D2-typ_fold_subgr"/>
</dbReference>
<dbReference type="SMART" id="SM00838">
    <property type="entry name" value="EFG_C"/>
    <property type="match status" value="1"/>
</dbReference>
<protein>
    <recommendedName>
        <fullName evidence="1">Elongation factor EFG domain-containing protein</fullName>
    </recommendedName>
</protein>
<dbReference type="Proteomes" id="UP000262325">
    <property type="component" value="Unassembled WGS sequence"/>
</dbReference>
<dbReference type="AlphaFoldDB" id="A0A3D5Q9K6"/>
<dbReference type="InterPro" id="IPR000640">
    <property type="entry name" value="EFG_V-like"/>
</dbReference>
<reference evidence="2 3" key="1">
    <citation type="journal article" date="2018" name="Nat. Biotechnol.">
        <title>A standardized bacterial taxonomy based on genome phylogeny substantially revises the tree of life.</title>
        <authorList>
            <person name="Parks D.H."/>
            <person name="Chuvochina M."/>
            <person name="Waite D.W."/>
            <person name="Rinke C."/>
            <person name="Skarshewski A."/>
            <person name="Chaumeil P.A."/>
            <person name="Hugenholtz P."/>
        </authorList>
    </citation>
    <scope>NUCLEOTIDE SEQUENCE [LARGE SCALE GENOMIC DNA]</scope>
    <source>
        <strain evidence="2">UBA8672</strain>
    </source>
</reference>
<evidence type="ECO:0000313" key="2">
    <source>
        <dbReference type="EMBL" id="HCW92350.1"/>
    </source>
</evidence>
<comment type="caution">
    <text evidence="2">The sequence shown here is derived from an EMBL/GenBank/DDBJ whole genome shotgun (WGS) entry which is preliminary data.</text>
</comment>
<feature type="domain" description="Elongation factor EFG" evidence="1">
    <location>
        <begin position="1"/>
        <end position="50"/>
    </location>
</feature>
<dbReference type="Gene3D" id="3.30.70.240">
    <property type="match status" value="1"/>
</dbReference>
<evidence type="ECO:0000313" key="3">
    <source>
        <dbReference type="Proteomes" id="UP000262325"/>
    </source>
</evidence>
<name>A0A3D5Q9K6_FLESI</name>
<evidence type="ECO:0000259" key="1">
    <source>
        <dbReference type="SMART" id="SM00838"/>
    </source>
</evidence>
<organism evidence="2 3">
    <name type="scientific">Flexistipes sinusarabici</name>
    <dbReference type="NCBI Taxonomy" id="2352"/>
    <lineage>
        <taxon>Bacteria</taxon>
        <taxon>Pseudomonadati</taxon>
        <taxon>Deferribacterota</taxon>
        <taxon>Deferribacteres</taxon>
        <taxon>Deferribacterales</taxon>
        <taxon>Flexistipitaceae</taxon>
        <taxon>Flexistipes</taxon>
    </lineage>
</organism>
<dbReference type="EMBL" id="DPPF01000032">
    <property type="protein sequence ID" value="HCW92350.1"/>
    <property type="molecule type" value="Genomic_DNA"/>
</dbReference>
<dbReference type="Pfam" id="PF00679">
    <property type="entry name" value="EFG_C"/>
    <property type="match status" value="1"/>
</dbReference>
<accession>A0A3D5Q9K6</accession>
<sequence>TTGQHITAQVPMGEILKYAPDLRSMTGGRGMFTIEFSHYEEAPSHVVEKVKEQSKVEQQ</sequence>
<feature type="non-terminal residue" evidence="2">
    <location>
        <position position="1"/>
    </location>
</feature>
<dbReference type="Gene3D" id="3.30.230.10">
    <property type="match status" value="1"/>
</dbReference>
<dbReference type="SUPFAM" id="SSF54980">
    <property type="entry name" value="EF-G C-terminal domain-like"/>
    <property type="match status" value="1"/>
</dbReference>
<dbReference type="InterPro" id="IPR035647">
    <property type="entry name" value="EFG_III/V"/>
</dbReference>
<proteinExistence type="predicted"/>